<keyword evidence="3" id="KW-1185">Reference proteome</keyword>
<keyword evidence="1" id="KW-0472">Membrane</keyword>
<organism evidence="2 3">
    <name type="scientific">Gracilariopsis chorda</name>
    <dbReference type="NCBI Taxonomy" id="448386"/>
    <lineage>
        <taxon>Eukaryota</taxon>
        <taxon>Rhodophyta</taxon>
        <taxon>Florideophyceae</taxon>
        <taxon>Rhodymeniophycidae</taxon>
        <taxon>Gracilariales</taxon>
        <taxon>Gracilariaceae</taxon>
        <taxon>Gracilariopsis</taxon>
    </lineage>
</organism>
<accession>A0A2V3IVD5</accession>
<dbReference type="AlphaFoldDB" id="A0A2V3IVD5"/>
<proteinExistence type="predicted"/>
<protein>
    <submittedName>
        <fullName evidence="2">Uncharacterized protein</fullName>
    </submittedName>
</protein>
<keyword evidence="1" id="KW-1133">Transmembrane helix</keyword>
<keyword evidence="1" id="KW-0812">Transmembrane</keyword>
<evidence type="ECO:0000313" key="3">
    <source>
        <dbReference type="Proteomes" id="UP000247409"/>
    </source>
</evidence>
<dbReference type="EMBL" id="NBIV01000044">
    <property type="protein sequence ID" value="PXF46106.1"/>
    <property type="molecule type" value="Genomic_DNA"/>
</dbReference>
<comment type="caution">
    <text evidence="2">The sequence shown here is derived from an EMBL/GenBank/DDBJ whole genome shotgun (WGS) entry which is preliminary data.</text>
</comment>
<evidence type="ECO:0000256" key="1">
    <source>
        <dbReference type="SAM" id="Phobius"/>
    </source>
</evidence>
<feature type="transmembrane region" description="Helical" evidence="1">
    <location>
        <begin position="148"/>
        <end position="170"/>
    </location>
</feature>
<feature type="transmembrane region" description="Helical" evidence="1">
    <location>
        <begin position="182"/>
        <end position="202"/>
    </location>
</feature>
<gene>
    <name evidence="2" type="ORF">BWQ96_04112</name>
</gene>
<name>A0A2V3IVD5_9FLOR</name>
<sequence length="248" mass="26756">MSLLRKARDVVSSGNTLAQTARIVMAGFQLSSIATRALVQPLYTKATWATMSPTALSKLTAVGFSNLLMHEMVRNAKDKPAHCQVANAITMFGTGIIYTVLRVKSPIINIPFVGSLFAIGVVNVVNFVRGSRTPKPKPAPPKNLRFPLIPFASIMTGISALPFLSHLAPFTAPIHRLIISRVYLSQLAMNTIAAGIIGLHFSQYQDSYLPNLYLGLLGFACVRSNLKPAALISFCGATVAATNRAFRL</sequence>
<evidence type="ECO:0000313" key="2">
    <source>
        <dbReference type="EMBL" id="PXF46106.1"/>
    </source>
</evidence>
<reference evidence="2 3" key="1">
    <citation type="journal article" date="2018" name="Mol. Biol. Evol.">
        <title>Analysis of the draft genome of the red seaweed Gracilariopsis chorda provides insights into genome size evolution in Rhodophyta.</title>
        <authorList>
            <person name="Lee J."/>
            <person name="Yang E.C."/>
            <person name="Graf L."/>
            <person name="Yang J.H."/>
            <person name="Qiu H."/>
            <person name="Zel Zion U."/>
            <person name="Chan C.X."/>
            <person name="Stephens T.G."/>
            <person name="Weber A.P.M."/>
            <person name="Boo G.H."/>
            <person name="Boo S.M."/>
            <person name="Kim K.M."/>
            <person name="Shin Y."/>
            <person name="Jung M."/>
            <person name="Lee S.J."/>
            <person name="Yim H.S."/>
            <person name="Lee J.H."/>
            <person name="Bhattacharya D."/>
            <person name="Yoon H.S."/>
        </authorList>
    </citation>
    <scope>NUCLEOTIDE SEQUENCE [LARGE SCALE GENOMIC DNA]</scope>
    <source>
        <strain evidence="2 3">SKKU-2015</strain>
        <tissue evidence="2">Whole body</tissue>
    </source>
</reference>
<dbReference type="Proteomes" id="UP000247409">
    <property type="component" value="Unassembled WGS sequence"/>
</dbReference>
<feature type="transmembrane region" description="Helical" evidence="1">
    <location>
        <begin position="107"/>
        <end position="128"/>
    </location>
</feature>